<keyword evidence="8" id="KW-0804">Transcription</keyword>
<dbReference type="STRING" id="7757.ENSPMAP00000003469"/>
<evidence type="ECO:0000256" key="8">
    <source>
        <dbReference type="ARBA" id="ARBA00023163"/>
    </source>
</evidence>
<feature type="domain" description="JmjC" evidence="10">
    <location>
        <begin position="152"/>
        <end position="309"/>
    </location>
</feature>
<evidence type="ECO:0000256" key="2">
    <source>
        <dbReference type="ARBA" id="ARBA00022723"/>
    </source>
</evidence>
<evidence type="ECO:0000256" key="4">
    <source>
        <dbReference type="ARBA" id="ARBA00022964"/>
    </source>
</evidence>
<accession>S4RE37</accession>
<dbReference type="InterPro" id="IPR050690">
    <property type="entry name" value="JHDM1_Histone_Demethylase"/>
</dbReference>
<dbReference type="Pfam" id="PF17811">
    <property type="entry name" value="JHD"/>
    <property type="match status" value="1"/>
</dbReference>
<dbReference type="SMART" id="SM00558">
    <property type="entry name" value="JmjC"/>
    <property type="match status" value="1"/>
</dbReference>
<protein>
    <recommendedName>
        <fullName evidence="10">JmjC domain-containing protein</fullName>
    </recommendedName>
</protein>
<evidence type="ECO:0000256" key="3">
    <source>
        <dbReference type="ARBA" id="ARBA00022853"/>
    </source>
</evidence>
<keyword evidence="9" id="KW-0539">Nucleus</keyword>
<evidence type="ECO:0000313" key="11">
    <source>
        <dbReference type="Ensembl" id="ENSPMAP00000003469.1"/>
    </source>
</evidence>
<keyword evidence="7" id="KW-0805">Transcription regulation</keyword>
<keyword evidence="3" id="KW-0156">Chromatin regulator</keyword>
<dbReference type="GO" id="GO:0046872">
    <property type="term" value="F:metal ion binding"/>
    <property type="evidence" value="ECO:0007669"/>
    <property type="project" value="UniProtKB-KW"/>
</dbReference>
<dbReference type="Gene3D" id="2.60.120.650">
    <property type="entry name" value="Cupin"/>
    <property type="match status" value="1"/>
</dbReference>
<evidence type="ECO:0000259" key="10">
    <source>
        <dbReference type="PROSITE" id="PS51184"/>
    </source>
</evidence>
<dbReference type="Ensembl" id="ENSPMAT00000003484.1">
    <property type="protein sequence ID" value="ENSPMAP00000003469.1"/>
    <property type="gene ID" value="ENSPMAG00000003183.1"/>
</dbReference>
<evidence type="ECO:0000256" key="1">
    <source>
        <dbReference type="ARBA" id="ARBA00004123"/>
    </source>
</evidence>
<keyword evidence="6" id="KW-0408">Iron</keyword>
<dbReference type="GO" id="GO:0051213">
    <property type="term" value="F:dioxygenase activity"/>
    <property type="evidence" value="ECO:0007669"/>
    <property type="project" value="UniProtKB-KW"/>
</dbReference>
<sequence length="399" mass="45841">FQCPVCVRVFACALTVKKRKNWHRHDYTEGGATGKPVQTGTPVFVKKLQGRSFPSAEEVVRRMPGSQLTADYIIENGFTSPIIVSKKDGLGMTVPPPSFTVSDVERYVGSDRMIDVIDVNRQADFKVTMKEFCEYYNSTSRQKVLNIISLEFSDTRLSDLVKAPELVHKLSWVENYWPEDAVFPRPYVQKYCLMGVRDSYTDFHIDFGGTSVWYHLLKAEFFFFFLETTAISLNARFVCYCSSFSQNRQFFSDVAVHCTRSPVARVGVMCARTGWIHAVLTPYDCIAFGGNFLHSLNVEMQIRAYDIETRLKTPEVFKFPNFESMCWYAGKSLLEMLKEMREDGDCPRTHVMQGARSLLHAFRAWTQKENVEQHEREIPDNLRPGQLIKELGKELQLGE</sequence>
<dbReference type="GO" id="GO:0005634">
    <property type="term" value="C:nucleus"/>
    <property type="evidence" value="ECO:0007669"/>
    <property type="project" value="UniProtKB-SubCell"/>
</dbReference>
<keyword evidence="4" id="KW-0223">Dioxygenase</keyword>
<name>S4RE37_PETMA</name>
<reference evidence="11" key="2">
    <citation type="submission" date="2025-09" db="UniProtKB">
        <authorList>
            <consortium name="Ensembl"/>
        </authorList>
    </citation>
    <scope>IDENTIFICATION</scope>
</reference>
<proteinExistence type="predicted"/>
<dbReference type="AlphaFoldDB" id="S4RE37"/>
<dbReference type="PANTHER" id="PTHR23123">
    <property type="entry name" value="PHD/F-BOX CONTAINING PROTEIN"/>
    <property type="match status" value="1"/>
</dbReference>
<dbReference type="SUPFAM" id="SSF51197">
    <property type="entry name" value="Clavaminate synthase-like"/>
    <property type="match status" value="1"/>
</dbReference>
<keyword evidence="2" id="KW-0479">Metal-binding</keyword>
<dbReference type="InterPro" id="IPR041070">
    <property type="entry name" value="JHD"/>
</dbReference>
<evidence type="ECO:0000256" key="9">
    <source>
        <dbReference type="ARBA" id="ARBA00023242"/>
    </source>
</evidence>
<evidence type="ECO:0000256" key="6">
    <source>
        <dbReference type="ARBA" id="ARBA00023004"/>
    </source>
</evidence>
<keyword evidence="5" id="KW-0560">Oxidoreductase</keyword>
<comment type="subcellular location">
    <subcellularLocation>
        <location evidence="1">Nucleus</location>
    </subcellularLocation>
</comment>
<evidence type="ECO:0000256" key="5">
    <source>
        <dbReference type="ARBA" id="ARBA00023002"/>
    </source>
</evidence>
<organism evidence="11">
    <name type="scientific">Petromyzon marinus</name>
    <name type="common">Sea lamprey</name>
    <dbReference type="NCBI Taxonomy" id="7757"/>
    <lineage>
        <taxon>Eukaryota</taxon>
        <taxon>Metazoa</taxon>
        <taxon>Chordata</taxon>
        <taxon>Craniata</taxon>
        <taxon>Vertebrata</taxon>
        <taxon>Cyclostomata</taxon>
        <taxon>Hyperoartia</taxon>
        <taxon>Petromyzontiformes</taxon>
        <taxon>Petromyzontidae</taxon>
        <taxon>Petromyzon</taxon>
    </lineage>
</organism>
<dbReference type="HOGENOM" id="CLU_003540_6_3_1"/>
<dbReference type="PROSITE" id="PS51184">
    <property type="entry name" value="JMJC"/>
    <property type="match status" value="1"/>
</dbReference>
<dbReference type="OMA" id="CARTGWI"/>
<dbReference type="Gene3D" id="1.20.58.1360">
    <property type="match status" value="1"/>
</dbReference>
<dbReference type="GO" id="GO:0006325">
    <property type="term" value="P:chromatin organization"/>
    <property type="evidence" value="ECO:0007669"/>
    <property type="project" value="UniProtKB-KW"/>
</dbReference>
<evidence type="ECO:0000256" key="7">
    <source>
        <dbReference type="ARBA" id="ARBA00023015"/>
    </source>
</evidence>
<reference evidence="11" key="1">
    <citation type="submission" date="2025-08" db="UniProtKB">
        <authorList>
            <consortium name="Ensembl"/>
        </authorList>
    </citation>
    <scope>IDENTIFICATION</scope>
</reference>
<dbReference type="InterPro" id="IPR003347">
    <property type="entry name" value="JmjC_dom"/>
</dbReference>
<dbReference type="GeneTree" id="ENSGT00940000158039"/>